<keyword evidence="1" id="KW-1133">Transmembrane helix</keyword>
<organism evidence="2 3">
    <name type="scientific">Cytobacillus depressus</name>
    <dbReference type="NCBI Taxonomy" id="1602942"/>
    <lineage>
        <taxon>Bacteria</taxon>
        <taxon>Bacillati</taxon>
        <taxon>Bacillota</taxon>
        <taxon>Bacilli</taxon>
        <taxon>Bacillales</taxon>
        <taxon>Bacillaceae</taxon>
        <taxon>Cytobacillus</taxon>
    </lineage>
</organism>
<accession>A0A6L3V357</accession>
<name>A0A6L3V357_9BACI</name>
<reference evidence="2 3" key="1">
    <citation type="journal article" date="2016" name="Antonie Van Leeuwenhoek">
        <title>Bacillus depressus sp. nov., isolated from soil of a sunflower field.</title>
        <authorList>
            <person name="Wei X."/>
            <person name="Xin D."/>
            <person name="Xin Y."/>
            <person name="Zhang H."/>
            <person name="Wang T."/>
            <person name="Zhang J."/>
        </authorList>
    </citation>
    <scope>NUCLEOTIDE SEQUENCE [LARGE SCALE GENOMIC DNA]</scope>
    <source>
        <strain evidence="2 3">BZ1</strain>
    </source>
</reference>
<keyword evidence="3" id="KW-1185">Reference proteome</keyword>
<feature type="transmembrane region" description="Helical" evidence="1">
    <location>
        <begin position="6"/>
        <end position="28"/>
    </location>
</feature>
<gene>
    <name evidence="2" type="ORF">F7731_14700</name>
</gene>
<keyword evidence="1" id="KW-0812">Transmembrane</keyword>
<keyword evidence="1" id="KW-0472">Membrane</keyword>
<evidence type="ECO:0000313" key="3">
    <source>
        <dbReference type="Proteomes" id="UP000481030"/>
    </source>
</evidence>
<protein>
    <submittedName>
        <fullName evidence="2">Uncharacterized protein</fullName>
    </submittedName>
</protein>
<proteinExistence type="predicted"/>
<evidence type="ECO:0000256" key="1">
    <source>
        <dbReference type="SAM" id="Phobius"/>
    </source>
</evidence>
<evidence type="ECO:0000313" key="2">
    <source>
        <dbReference type="EMBL" id="KAB2334461.1"/>
    </source>
</evidence>
<dbReference type="Proteomes" id="UP000481030">
    <property type="component" value="Unassembled WGS sequence"/>
</dbReference>
<dbReference type="AlphaFoldDB" id="A0A6L3V357"/>
<dbReference type="RefSeq" id="WP_151535535.1">
    <property type="nucleotide sequence ID" value="NZ_WBOS01000006.1"/>
</dbReference>
<sequence length="100" mass="11413">MKTKALFILLPVIMIFTLLWQVGLIGLWTKGIAYIANDTKGFTDSNSHIIEGNYSVSIDLSNLESNIGKELYNDGTHKINVFWIVHLIITDLYKNIWSKK</sequence>
<dbReference type="OrthoDB" id="2589718at2"/>
<dbReference type="EMBL" id="WBOS01000006">
    <property type="protein sequence ID" value="KAB2334461.1"/>
    <property type="molecule type" value="Genomic_DNA"/>
</dbReference>
<comment type="caution">
    <text evidence="2">The sequence shown here is derived from an EMBL/GenBank/DDBJ whole genome shotgun (WGS) entry which is preliminary data.</text>
</comment>